<reference evidence="1" key="1">
    <citation type="submission" date="2018-05" db="EMBL/GenBank/DDBJ databases">
        <title>Draft genome of Mucuna pruriens seed.</title>
        <authorList>
            <person name="Nnadi N.E."/>
            <person name="Vos R."/>
            <person name="Hasami M.H."/>
            <person name="Devisetty U.K."/>
            <person name="Aguiy J.C."/>
        </authorList>
    </citation>
    <scope>NUCLEOTIDE SEQUENCE [LARGE SCALE GENOMIC DNA]</scope>
    <source>
        <strain evidence="1">JCA_2017</strain>
    </source>
</reference>
<name>A0A371E912_MUCPR</name>
<keyword evidence="2" id="KW-1185">Reference proteome</keyword>
<sequence length="115" mass="13002">APKPRVPFITQVSPRPIYNNNAVPWNYSIEEPPVFQIKKGTVDPEVTNIAGLGGMTRSGRIFASEVLRSKDSTPTKKEKIVEPPKKTMTEEAQEFLKVIRHSKYEMLDQLHKTPA</sequence>
<dbReference type="EMBL" id="QJKJ01015458">
    <property type="protein sequence ID" value="RDX62493.1"/>
    <property type="molecule type" value="Genomic_DNA"/>
</dbReference>
<accession>A0A371E912</accession>
<protein>
    <submittedName>
        <fullName evidence="1">Uncharacterized protein</fullName>
    </submittedName>
</protein>
<evidence type="ECO:0000313" key="2">
    <source>
        <dbReference type="Proteomes" id="UP000257109"/>
    </source>
</evidence>
<organism evidence="1 2">
    <name type="scientific">Mucuna pruriens</name>
    <name type="common">Velvet bean</name>
    <name type="synonym">Dolichos pruriens</name>
    <dbReference type="NCBI Taxonomy" id="157652"/>
    <lineage>
        <taxon>Eukaryota</taxon>
        <taxon>Viridiplantae</taxon>
        <taxon>Streptophyta</taxon>
        <taxon>Embryophyta</taxon>
        <taxon>Tracheophyta</taxon>
        <taxon>Spermatophyta</taxon>
        <taxon>Magnoliopsida</taxon>
        <taxon>eudicotyledons</taxon>
        <taxon>Gunneridae</taxon>
        <taxon>Pentapetalae</taxon>
        <taxon>rosids</taxon>
        <taxon>fabids</taxon>
        <taxon>Fabales</taxon>
        <taxon>Fabaceae</taxon>
        <taxon>Papilionoideae</taxon>
        <taxon>50 kb inversion clade</taxon>
        <taxon>NPAAA clade</taxon>
        <taxon>indigoferoid/millettioid clade</taxon>
        <taxon>Phaseoleae</taxon>
        <taxon>Mucuna</taxon>
    </lineage>
</organism>
<evidence type="ECO:0000313" key="1">
    <source>
        <dbReference type="EMBL" id="RDX62493.1"/>
    </source>
</evidence>
<proteinExistence type="predicted"/>
<dbReference type="PANTHER" id="PTHR32108:SF9">
    <property type="entry name" value="REVERSE TRANSCRIPTASE RNASE H-LIKE DOMAIN-CONTAINING PROTEIN"/>
    <property type="match status" value="1"/>
</dbReference>
<comment type="caution">
    <text evidence="1">The sequence shown here is derived from an EMBL/GenBank/DDBJ whole genome shotgun (WGS) entry which is preliminary data.</text>
</comment>
<gene>
    <name evidence="1" type="ORF">CR513_59166</name>
</gene>
<dbReference type="PANTHER" id="PTHR32108">
    <property type="entry name" value="DNA-DIRECTED RNA POLYMERASE SUBUNIT ALPHA"/>
    <property type="match status" value="1"/>
</dbReference>
<feature type="non-terminal residue" evidence="1">
    <location>
        <position position="1"/>
    </location>
</feature>
<dbReference type="AlphaFoldDB" id="A0A371E912"/>
<dbReference type="OrthoDB" id="1724165at2759"/>
<dbReference type="Proteomes" id="UP000257109">
    <property type="component" value="Unassembled WGS sequence"/>
</dbReference>